<evidence type="ECO:0000256" key="4">
    <source>
        <dbReference type="ARBA" id="ARBA00022989"/>
    </source>
</evidence>
<organism evidence="7 8">
    <name type="scientific">Pseudomonas matsuisoli</name>
    <dbReference type="NCBI Taxonomy" id="1515666"/>
    <lineage>
        <taxon>Bacteria</taxon>
        <taxon>Pseudomonadati</taxon>
        <taxon>Pseudomonadota</taxon>
        <taxon>Gammaproteobacteria</taxon>
        <taxon>Pseudomonadales</taxon>
        <taxon>Pseudomonadaceae</taxon>
        <taxon>Pseudomonas</taxon>
    </lineage>
</organism>
<dbReference type="GO" id="GO:0033228">
    <property type="term" value="P:cysteine export across plasma membrane"/>
    <property type="evidence" value="ECO:0007669"/>
    <property type="project" value="TreeGrafter"/>
</dbReference>
<feature type="transmembrane region" description="Helical" evidence="6">
    <location>
        <begin position="71"/>
        <end position="89"/>
    </location>
</feature>
<dbReference type="PANTHER" id="PTHR30086:SF20">
    <property type="entry name" value="ARGININE EXPORTER PROTEIN ARGO-RELATED"/>
    <property type="match status" value="1"/>
</dbReference>
<keyword evidence="4 6" id="KW-1133">Transmembrane helix</keyword>
<name>A0A917V0J0_9PSED</name>
<sequence length="197" mass="20964">MLDLIPFTLFATVASITPGPTNILILGHSLRHGLRGAMPLVIGACMSAAAIVWAVGAGIGDVLMAHASLQIAMKWMGIAWLTYLAWQIFRSAPTLAPNGDEARLGFSTAAGLQLVNPKVWMMALAVVSVFARPDADETQHVAILAAIFFCVSLPCLALWAVLGRSAARLLTSSRHIQRFNRGLAILLLVSAWAALLP</sequence>
<dbReference type="GO" id="GO:0005886">
    <property type="term" value="C:plasma membrane"/>
    <property type="evidence" value="ECO:0007669"/>
    <property type="project" value="UniProtKB-SubCell"/>
</dbReference>
<accession>A0A917V0J0</accession>
<evidence type="ECO:0000256" key="2">
    <source>
        <dbReference type="ARBA" id="ARBA00022475"/>
    </source>
</evidence>
<evidence type="ECO:0000256" key="5">
    <source>
        <dbReference type="ARBA" id="ARBA00023136"/>
    </source>
</evidence>
<evidence type="ECO:0000313" key="7">
    <source>
        <dbReference type="EMBL" id="GGK05090.1"/>
    </source>
</evidence>
<comment type="subcellular location">
    <subcellularLocation>
        <location evidence="1">Cell membrane</location>
        <topology evidence="1">Multi-pass membrane protein</topology>
    </subcellularLocation>
</comment>
<keyword evidence="3 6" id="KW-0812">Transmembrane</keyword>
<dbReference type="EMBL" id="BMPO01000008">
    <property type="protein sequence ID" value="GGK05090.1"/>
    <property type="molecule type" value="Genomic_DNA"/>
</dbReference>
<dbReference type="AlphaFoldDB" id="A0A917V0J0"/>
<dbReference type="Pfam" id="PF01810">
    <property type="entry name" value="LysE"/>
    <property type="match status" value="1"/>
</dbReference>
<feature type="transmembrane region" description="Helical" evidence="6">
    <location>
        <begin position="110"/>
        <end position="131"/>
    </location>
</feature>
<evidence type="ECO:0008006" key="9">
    <source>
        <dbReference type="Google" id="ProtNLM"/>
    </source>
</evidence>
<dbReference type="GO" id="GO:0015171">
    <property type="term" value="F:amino acid transmembrane transporter activity"/>
    <property type="evidence" value="ECO:0007669"/>
    <property type="project" value="TreeGrafter"/>
</dbReference>
<dbReference type="RefSeq" id="WP_188984803.1">
    <property type="nucleotide sequence ID" value="NZ_BMPO01000008.1"/>
</dbReference>
<keyword evidence="2" id="KW-1003">Cell membrane</keyword>
<comment type="caution">
    <text evidence="7">The sequence shown here is derived from an EMBL/GenBank/DDBJ whole genome shotgun (WGS) entry which is preliminary data.</text>
</comment>
<gene>
    <name evidence="7" type="ORF">GCM10009304_34030</name>
</gene>
<dbReference type="InterPro" id="IPR001123">
    <property type="entry name" value="LeuE-type"/>
</dbReference>
<feature type="transmembrane region" description="Helical" evidence="6">
    <location>
        <begin position="179"/>
        <end position="196"/>
    </location>
</feature>
<protein>
    <recommendedName>
        <fullName evidence="9">Threonine/homoserine/homoserine lactone efflux protein</fullName>
    </recommendedName>
</protein>
<evidence type="ECO:0000256" key="1">
    <source>
        <dbReference type="ARBA" id="ARBA00004651"/>
    </source>
</evidence>
<evidence type="ECO:0000256" key="6">
    <source>
        <dbReference type="SAM" id="Phobius"/>
    </source>
</evidence>
<feature type="transmembrane region" description="Helical" evidence="6">
    <location>
        <begin position="6"/>
        <end position="25"/>
    </location>
</feature>
<dbReference type="PANTHER" id="PTHR30086">
    <property type="entry name" value="ARGININE EXPORTER PROTEIN ARGO"/>
    <property type="match status" value="1"/>
</dbReference>
<feature type="transmembrane region" description="Helical" evidence="6">
    <location>
        <begin position="143"/>
        <end position="167"/>
    </location>
</feature>
<proteinExistence type="predicted"/>
<feature type="transmembrane region" description="Helical" evidence="6">
    <location>
        <begin position="37"/>
        <end position="59"/>
    </location>
</feature>
<keyword evidence="5 6" id="KW-0472">Membrane</keyword>
<keyword evidence="8" id="KW-1185">Reference proteome</keyword>
<evidence type="ECO:0000256" key="3">
    <source>
        <dbReference type="ARBA" id="ARBA00022692"/>
    </source>
</evidence>
<reference evidence="7" key="2">
    <citation type="submission" date="2020-09" db="EMBL/GenBank/DDBJ databases">
        <authorList>
            <person name="Sun Q."/>
            <person name="Ohkuma M."/>
        </authorList>
    </citation>
    <scope>NUCLEOTIDE SEQUENCE</scope>
    <source>
        <strain evidence="7">JCM 30078</strain>
    </source>
</reference>
<evidence type="ECO:0000313" key="8">
    <source>
        <dbReference type="Proteomes" id="UP000635983"/>
    </source>
</evidence>
<reference evidence="7" key="1">
    <citation type="journal article" date="2014" name="Int. J. Syst. Evol. Microbiol.">
        <title>Complete genome sequence of Corynebacterium casei LMG S-19264T (=DSM 44701T), isolated from a smear-ripened cheese.</title>
        <authorList>
            <consortium name="US DOE Joint Genome Institute (JGI-PGF)"/>
            <person name="Walter F."/>
            <person name="Albersmeier A."/>
            <person name="Kalinowski J."/>
            <person name="Ruckert C."/>
        </authorList>
    </citation>
    <scope>NUCLEOTIDE SEQUENCE</scope>
    <source>
        <strain evidence="7">JCM 30078</strain>
    </source>
</reference>
<dbReference type="Proteomes" id="UP000635983">
    <property type="component" value="Unassembled WGS sequence"/>
</dbReference>